<protein>
    <recommendedName>
        <fullName evidence="1">Ribbon-helix-helix protein CopG domain-containing protein</fullName>
    </recommendedName>
</protein>
<evidence type="ECO:0000313" key="2">
    <source>
        <dbReference type="EMBL" id="VVC76033.1"/>
    </source>
</evidence>
<evidence type="ECO:0000313" key="3">
    <source>
        <dbReference type="Proteomes" id="UP000324194"/>
    </source>
</evidence>
<dbReference type="InterPro" id="IPR002145">
    <property type="entry name" value="CopG"/>
</dbReference>
<dbReference type="OrthoDB" id="9812023at2"/>
<dbReference type="RefSeq" id="WP_148339287.1">
    <property type="nucleotide sequence ID" value="NZ_LR699119.1"/>
</dbReference>
<accession>A0A5E4PI22</accession>
<organism evidence="2 3">
    <name type="scientific">Aquicella siphonis</name>
    <dbReference type="NCBI Taxonomy" id="254247"/>
    <lineage>
        <taxon>Bacteria</taxon>
        <taxon>Pseudomonadati</taxon>
        <taxon>Pseudomonadota</taxon>
        <taxon>Gammaproteobacteria</taxon>
        <taxon>Legionellales</taxon>
        <taxon>Coxiellaceae</taxon>
        <taxon>Aquicella</taxon>
    </lineage>
</organism>
<dbReference type="InterPro" id="IPR010985">
    <property type="entry name" value="Ribbon_hlx_hlx"/>
</dbReference>
<name>A0A5E4PI22_9COXI</name>
<evidence type="ECO:0000259" key="1">
    <source>
        <dbReference type="Pfam" id="PF01402"/>
    </source>
</evidence>
<dbReference type="Proteomes" id="UP000324194">
    <property type="component" value="Chromosome 1"/>
</dbReference>
<dbReference type="CDD" id="cd22233">
    <property type="entry name" value="RHH_CopAso-like"/>
    <property type="match status" value="1"/>
</dbReference>
<proteinExistence type="predicted"/>
<reference evidence="2 3" key="1">
    <citation type="submission" date="2019-08" db="EMBL/GenBank/DDBJ databases">
        <authorList>
            <person name="Guy L."/>
        </authorList>
    </citation>
    <scope>NUCLEOTIDE SEQUENCE [LARGE SCALE GENOMIC DNA]</scope>
    <source>
        <strain evidence="2 3">SGT-108</strain>
    </source>
</reference>
<feature type="domain" description="Ribbon-helix-helix protein CopG" evidence="1">
    <location>
        <begin position="3"/>
        <end position="40"/>
    </location>
</feature>
<dbReference type="GO" id="GO:0006355">
    <property type="term" value="P:regulation of DNA-templated transcription"/>
    <property type="evidence" value="ECO:0007669"/>
    <property type="project" value="InterPro"/>
</dbReference>
<dbReference type="KEGG" id="asip:AQUSIP_13340"/>
<dbReference type="Pfam" id="PF01402">
    <property type="entry name" value="RHH_1"/>
    <property type="match status" value="1"/>
</dbReference>
<sequence>MAIAIRLSPELDKRLDALAKKTHRSKSYYAREAIENYIEDLEDYYLGVAILENPGNIYTSEEVRKMCGLDD</sequence>
<dbReference type="SUPFAM" id="SSF47598">
    <property type="entry name" value="Ribbon-helix-helix"/>
    <property type="match status" value="1"/>
</dbReference>
<gene>
    <name evidence="2" type="ORF">AQUSIP_13340</name>
</gene>
<dbReference type="InterPro" id="IPR013321">
    <property type="entry name" value="Arc_rbn_hlx_hlx"/>
</dbReference>
<dbReference type="AlphaFoldDB" id="A0A5E4PI22"/>
<dbReference type="EMBL" id="LR699119">
    <property type="protein sequence ID" value="VVC76033.1"/>
    <property type="molecule type" value="Genomic_DNA"/>
</dbReference>
<keyword evidence="3" id="KW-1185">Reference proteome</keyword>
<dbReference type="Gene3D" id="1.10.1220.10">
    <property type="entry name" value="Met repressor-like"/>
    <property type="match status" value="1"/>
</dbReference>